<dbReference type="SUPFAM" id="SSF56784">
    <property type="entry name" value="HAD-like"/>
    <property type="match status" value="1"/>
</dbReference>
<comment type="cofactor">
    <cofactor evidence="1 7">
        <name>Mg(2+)</name>
        <dbReference type="ChEBI" id="CHEBI:18420"/>
    </cofactor>
</comment>
<keyword evidence="5" id="KW-0378">Hydrolase</keyword>
<dbReference type="RefSeq" id="WP_060793991.1">
    <property type="nucleotide sequence ID" value="NZ_KQ956580.1"/>
</dbReference>
<dbReference type="InterPro" id="IPR010023">
    <property type="entry name" value="KdsC_fam"/>
</dbReference>
<evidence type="ECO:0000256" key="3">
    <source>
        <dbReference type="ARBA" id="ARBA00011881"/>
    </source>
</evidence>
<evidence type="ECO:0000256" key="6">
    <source>
        <dbReference type="ARBA" id="ARBA00022842"/>
    </source>
</evidence>
<dbReference type="PATRIC" id="fig|134605.3.peg.1819"/>
<protein>
    <submittedName>
        <fullName evidence="8">3-deoxy-D-manno-octulosonate 8-phosphate phosphatase, YrbI family</fullName>
    </submittedName>
</protein>
<dbReference type="AlphaFoldDB" id="A0A133N6Q3"/>
<dbReference type="SFLD" id="SFLDS00003">
    <property type="entry name" value="Haloacid_Dehalogenase"/>
    <property type="match status" value="1"/>
</dbReference>
<name>A0A133N6Q3_9FUSO</name>
<dbReference type="SFLD" id="SFLDG01138">
    <property type="entry name" value="C1.6.2:_Deoxy-d-mannose-octulo"/>
    <property type="match status" value="1"/>
</dbReference>
<dbReference type="EMBL" id="LRPX01000106">
    <property type="protein sequence ID" value="KXA11964.1"/>
    <property type="molecule type" value="Genomic_DNA"/>
</dbReference>
<dbReference type="CDD" id="cd01630">
    <property type="entry name" value="HAD_KDO-like"/>
    <property type="match status" value="1"/>
</dbReference>
<evidence type="ECO:0000256" key="5">
    <source>
        <dbReference type="ARBA" id="ARBA00022801"/>
    </source>
</evidence>
<feature type="binding site" evidence="7">
    <location>
        <position position="104"/>
    </location>
    <ligand>
        <name>Mg(2+)</name>
        <dbReference type="ChEBI" id="CHEBI:18420"/>
    </ligand>
</feature>
<evidence type="ECO:0000313" key="8">
    <source>
        <dbReference type="EMBL" id="KXA11964.1"/>
    </source>
</evidence>
<evidence type="ECO:0000256" key="1">
    <source>
        <dbReference type="ARBA" id="ARBA00001946"/>
    </source>
</evidence>
<dbReference type="FunFam" id="3.40.50.1000:FF:000029">
    <property type="entry name" value="3-deoxy-D-manno-octulosonate 8-phosphate phosphatase KdsC"/>
    <property type="match status" value="1"/>
</dbReference>
<dbReference type="SFLD" id="SFLDG01136">
    <property type="entry name" value="C1.6:_Phosphoserine_Phosphatas"/>
    <property type="match status" value="1"/>
</dbReference>
<dbReference type="PANTHER" id="PTHR21485">
    <property type="entry name" value="HAD SUPERFAMILY MEMBERS CMAS AND KDSC"/>
    <property type="match status" value="1"/>
</dbReference>
<comment type="subunit">
    <text evidence="3">Homotetramer.</text>
</comment>
<dbReference type="InterPro" id="IPR023214">
    <property type="entry name" value="HAD_sf"/>
</dbReference>
<accession>A0A133N6Q3</accession>
<dbReference type="GO" id="GO:0008781">
    <property type="term" value="F:N-acylneuraminate cytidylyltransferase activity"/>
    <property type="evidence" value="ECO:0007669"/>
    <property type="project" value="TreeGrafter"/>
</dbReference>
<evidence type="ECO:0000256" key="4">
    <source>
        <dbReference type="ARBA" id="ARBA00022723"/>
    </source>
</evidence>
<dbReference type="Pfam" id="PF08282">
    <property type="entry name" value="Hydrolase_3"/>
    <property type="match status" value="1"/>
</dbReference>
<comment type="similarity">
    <text evidence="2">Belongs to the KdsC family.</text>
</comment>
<dbReference type="InterPro" id="IPR036412">
    <property type="entry name" value="HAD-like_sf"/>
</dbReference>
<dbReference type="GO" id="GO:0016788">
    <property type="term" value="F:hydrolase activity, acting on ester bonds"/>
    <property type="evidence" value="ECO:0007669"/>
    <property type="project" value="InterPro"/>
</dbReference>
<organism evidence="8 9">
    <name type="scientific">Fusobacterium equinum</name>
    <dbReference type="NCBI Taxonomy" id="134605"/>
    <lineage>
        <taxon>Bacteria</taxon>
        <taxon>Fusobacteriati</taxon>
        <taxon>Fusobacteriota</taxon>
        <taxon>Fusobacteriia</taxon>
        <taxon>Fusobacteriales</taxon>
        <taxon>Fusobacteriaceae</taxon>
        <taxon>Fusobacterium</taxon>
    </lineage>
</organism>
<dbReference type="NCBIfam" id="TIGR01662">
    <property type="entry name" value="HAD-SF-IIIA"/>
    <property type="match status" value="1"/>
</dbReference>
<reference evidence="9" key="1">
    <citation type="submission" date="2016-01" db="EMBL/GenBank/DDBJ databases">
        <authorList>
            <person name="Mitreva M."/>
            <person name="Pepin K.H."/>
            <person name="Mihindukulasuriya K.A."/>
            <person name="Fulton R."/>
            <person name="Fronick C."/>
            <person name="O'Laughlin M."/>
            <person name="Miner T."/>
            <person name="Herter B."/>
            <person name="Rosa B.A."/>
            <person name="Cordes M."/>
            <person name="Tomlinson C."/>
            <person name="Wollam A."/>
            <person name="Palsikar V.B."/>
            <person name="Mardis E.R."/>
            <person name="Wilson R.K."/>
        </authorList>
    </citation>
    <scope>NUCLEOTIDE SEQUENCE [LARGE SCALE GENOMIC DNA]</scope>
    <source>
        <strain evidence="9">CMW8396</strain>
    </source>
</reference>
<evidence type="ECO:0000256" key="2">
    <source>
        <dbReference type="ARBA" id="ARBA00005893"/>
    </source>
</evidence>
<comment type="caution">
    <text evidence="8">The sequence shown here is derived from an EMBL/GenBank/DDBJ whole genome shotgun (WGS) entry which is preliminary data.</text>
</comment>
<keyword evidence="6 7" id="KW-0460">Magnesium</keyword>
<evidence type="ECO:0000313" key="9">
    <source>
        <dbReference type="Proteomes" id="UP000070617"/>
    </source>
</evidence>
<evidence type="ECO:0000256" key="7">
    <source>
        <dbReference type="PIRSR" id="PIRSR006118-2"/>
    </source>
</evidence>
<dbReference type="STRING" id="134605.HMPREF3206_01840"/>
<proteinExistence type="inferred from homology"/>
<dbReference type="InterPro" id="IPR050793">
    <property type="entry name" value="CMP-NeuNAc_synthase"/>
</dbReference>
<keyword evidence="9" id="KW-1185">Reference proteome</keyword>
<dbReference type="Gene3D" id="3.40.50.1000">
    <property type="entry name" value="HAD superfamily/HAD-like"/>
    <property type="match status" value="1"/>
</dbReference>
<dbReference type="GO" id="GO:0046872">
    <property type="term" value="F:metal ion binding"/>
    <property type="evidence" value="ECO:0007669"/>
    <property type="project" value="UniProtKB-KW"/>
</dbReference>
<dbReference type="PIRSF" id="PIRSF006118">
    <property type="entry name" value="KDO8-P_Ptase"/>
    <property type="match status" value="1"/>
</dbReference>
<feature type="binding site" evidence="7">
    <location>
        <position position="11"/>
    </location>
    <ligand>
        <name>Mg(2+)</name>
        <dbReference type="ChEBI" id="CHEBI:18420"/>
    </ligand>
</feature>
<feature type="binding site" evidence="7">
    <location>
        <position position="13"/>
    </location>
    <ligand>
        <name>substrate</name>
    </ligand>
</feature>
<gene>
    <name evidence="8" type="ORF">HMPREF3206_01840</name>
</gene>
<dbReference type="NCBIfam" id="TIGR01670">
    <property type="entry name" value="KdsC-phosphatas"/>
    <property type="match status" value="1"/>
</dbReference>
<dbReference type="Proteomes" id="UP000070617">
    <property type="component" value="Unassembled WGS sequence"/>
</dbReference>
<sequence length="173" mass="19424">MLEKIEMVVFDIDGTLTDGRLIRDNEGNTSKNFYAKDGFAMGQWLRLGKKIGIITGKESRIVADRAKELGIIDVIQGSKNKARDLEQFLEKYSYTREQIAYMGDDINDLGILSKVGFSSCPKDAAPEVLAVVDFIAAHNGGQGAARDLMEYIMKANGMWKKVLEYYQKEENRS</sequence>
<dbReference type="InterPro" id="IPR006549">
    <property type="entry name" value="HAD-SF_hydro_IIIA"/>
</dbReference>
<dbReference type="PANTHER" id="PTHR21485:SF3">
    <property type="entry name" value="N-ACYLNEURAMINATE CYTIDYLYLTRANSFERASE"/>
    <property type="match status" value="1"/>
</dbReference>
<keyword evidence="4 7" id="KW-0479">Metal-binding</keyword>